<evidence type="ECO:0000256" key="3">
    <source>
        <dbReference type="ARBA" id="ARBA00023179"/>
    </source>
</evidence>
<dbReference type="SUPFAM" id="SSF47473">
    <property type="entry name" value="EF-hand"/>
    <property type="match status" value="1"/>
</dbReference>
<keyword evidence="3" id="KW-0514">Muscle protein</keyword>
<dbReference type="Gene3D" id="1.10.238.10">
    <property type="entry name" value="EF-hand"/>
    <property type="match status" value="1"/>
</dbReference>
<evidence type="ECO:0000259" key="4">
    <source>
        <dbReference type="PROSITE" id="PS50222"/>
    </source>
</evidence>
<dbReference type="PANTHER" id="PTHR23048">
    <property type="entry name" value="MYOSIN LIGHT CHAIN 1, 3"/>
    <property type="match status" value="1"/>
</dbReference>
<gene>
    <name evidence="5" type="ORF">DPMN_115336</name>
</gene>
<feature type="domain" description="EF-hand" evidence="4">
    <location>
        <begin position="9"/>
        <end position="44"/>
    </location>
</feature>
<sequence>MARTGLSKELREALKQAFEDVDVNQTGTISRGELRSVLQLCGQNPTSEEVAAYLEGSDVPGEMSQEEFFRFVERRVPLKTPSQIDQELMEAFEKFDDDGDFTISKEEFRKVMTRLGNEPLTEQDADALLESLGSLETEGKLNVAELAKLFMG</sequence>
<dbReference type="PANTHER" id="PTHR23048:SF0">
    <property type="entry name" value="CALMODULIN LIKE 3"/>
    <property type="match status" value="1"/>
</dbReference>
<keyword evidence="6" id="KW-1185">Reference proteome</keyword>
<evidence type="ECO:0000313" key="5">
    <source>
        <dbReference type="EMBL" id="KAH3841855.1"/>
    </source>
</evidence>
<organism evidence="5 6">
    <name type="scientific">Dreissena polymorpha</name>
    <name type="common">Zebra mussel</name>
    <name type="synonym">Mytilus polymorpha</name>
    <dbReference type="NCBI Taxonomy" id="45954"/>
    <lineage>
        <taxon>Eukaryota</taxon>
        <taxon>Metazoa</taxon>
        <taxon>Spiralia</taxon>
        <taxon>Lophotrochozoa</taxon>
        <taxon>Mollusca</taxon>
        <taxon>Bivalvia</taxon>
        <taxon>Autobranchia</taxon>
        <taxon>Heteroconchia</taxon>
        <taxon>Euheterodonta</taxon>
        <taxon>Imparidentia</taxon>
        <taxon>Neoheterodontei</taxon>
        <taxon>Myida</taxon>
        <taxon>Dreissenoidea</taxon>
        <taxon>Dreissenidae</taxon>
        <taxon>Dreissena</taxon>
    </lineage>
</organism>
<dbReference type="CDD" id="cd00051">
    <property type="entry name" value="EFh"/>
    <property type="match status" value="1"/>
</dbReference>
<dbReference type="PROSITE" id="PS50222">
    <property type="entry name" value="EF_HAND_2"/>
    <property type="match status" value="2"/>
</dbReference>
<evidence type="ECO:0000313" key="6">
    <source>
        <dbReference type="Proteomes" id="UP000828390"/>
    </source>
</evidence>
<evidence type="ECO:0000256" key="2">
    <source>
        <dbReference type="ARBA" id="ARBA00022837"/>
    </source>
</evidence>
<dbReference type="AlphaFoldDB" id="A0A9D4KLN9"/>
<protein>
    <recommendedName>
        <fullName evidence="4">EF-hand domain-containing protein</fullName>
    </recommendedName>
</protein>
<proteinExistence type="predicted"/>
<dbReference type="FunFam" id="1.10.238.10:FF:000001">
    <property type="entry name" value="Calmodulin 1"/>
    <property type="match status" value="1"/>
</dbReference>
<dbReference type="InterPro" id="IPR018247">
    <property type="entry name" value="EF_Hand_1_Ca_BS"/>
</dbReference>
<dbReference type="InterPro" id="IPR002048">
    <property type="entry name" value="EF_hand_dom"/>
</dbReference>
<name>A0A9D4KLN9_DREPO</name>
<comment type="caution">
    <text evidence="5">The sequence shown here is derived from an EMBL/GenBank/DDBJ whole genome shotgun (WGS) entry which is preliminary data.</text>
</comment>
<dbReference type="OrthoDB" id="26525at2759"/>
<dbReference type="GO" id="GO:0016460">
    <property type="term" value="C:myosin II complex"/>
    <property type="evidence" value="ECO:0007669"/>
    <property type="project" value="TreeGrafter"/>
</dbReference>
<dbReference type="EMBL" id="JAIWYP010000004">
    <property type="protein sequence ID" value="KAH3841855.1"/>
    <property type="molecule type" value="Genomic_DNA"/>
</dbReference>
<dbReference type="GO" id="GO:0005509">
    <property type="term" value="F:calcium ion binding"/>
    <property type="evidence" value="ECO:0007669"/>
    <property type="project" value="InterPro"/>
</dbReference>
<dbReference type="SMART" id="SM00054">
    <property type="entry name" value="EFh"/>
    <property type="match status" value="2"/>
</dbReference>
<dbReference type="Pfam" id="PF13499">
    <property type="entry name" value="EF-hand_7"/>
    <property type="match status" value="2"/>
</dbReference>
<feature type="domain" description="EF-hand" evidence="4">
    <location>
        <begin position="83"/>
        <end position="118"/>
    </location>
</feature>
<accession>A0A9D4KLN9</accession>
<dbReference type="InterPro" id="IPR011992">
    <property type="entry name" value="EF-hand-dom_pair"/>
</dbReference>
<keyword evidence="2" id="KW-0106">Calcium</keyword>
<reference evidence="5" key="2">
    <citation type="submission" date="2020-11" db="EMBL/GenBank/DDBJ databases">
        <authorList>
            <person name="McCartney M.A."/>
            <person name="Auch B."/>
            <person name="Kono T."/>
            <person name="Mallez S."/>
            <person name="Becker A."/>
            <person name="Gohl D.M."/>
            <person name="Silverstein K.A.T."/>
            <person name="Koren S."/>
            <person name="Bechman K.B."/>
            <person name="Herman A."/>
            <person name="Abrahante J.E."/>
            <person name="Garbe J."/>
        </authorList>
    </citation>
    <scope>NUCLEOTIDE SEQUENCE</scope>
    <source>
        <strain evidence="5">Duluth1</strain>
        <tissue evidence="5">Whole animal</tissue>
    </source>
</reference>
<dbReference type="PROSITE" id="PS00018">
    <property type="entry name" value="EF_HAND_1"/>
    <property type="match status" value="1"/>
</dbReference>
<dbReference type="Proteomes" id="UP000828390">
    <property type="component" value="Unassembled WGS sequence"/>
</dbReference>
<keyword evidence="1" id="KW-0677">Repeat</keyword>
<dbReference type="InterPro" id="IPR050230">
    <property type="entry name" value="CALM/Myosin/TropC-like"/>
</dbReference>
<reference evidence="5" key="1">
    <citation type="journal article" date="2019" name="bioRxiv">
        <title>The Genome of the Zebra Mussel, Dreissena polymorpha: A Resource for Invasive Species Research.</title>
        <authorList>
            <person name="McCartney M.A."/>
            <person name="Auch B."/>
            <person name="Kono T."/>
            <person name="Mallez S."/>
            <person name="Zhang Y."/>
            <person name="Obille A."/>
            <person name="Becker A."/>
            <person name="Abrahante J.E."/>
            <person name="Garbe J."/>
            <person name="Badalamenti J.P."/>
            <person name="Herman A."/>
            <person name="Mangelson H."/>
            <person name="Liachko I."/>
            <person name="Sullivan S."/>
            <person name="Sone E.D."/>
            <person name="Koren S."/>
            <person name="Silverstein K.A.T."/>
            <person name="Beckman K.B."/>
            <person name="Gohl D.M."/>
        </authorList>
    </citation>
    <scope>NUCLEOTIDE SEQUENCE</scope>
    <source>
        <strain evidence="5">Duluth1</strain>
        <tissue evidence="5">Whole animal</tissue>
    </source>
</reference>
<evidence type="ECO:0000256" key="1">
    <source>
        <dbReference type="ARBA" id="ARBA00022737"/>
    </source>
</evidence>